<dbReference type="KEGG" id="nte:NEUTE1DRAFT129453"/>
<evidence type="ECO:0000313" key="1">
    <source>
        <dbReference type="EMBL" id="EGO57527.1"/>
    </source>
</evidence>
<dbReference type="VEuPathDB" id="FungiDB:NEUTE1DRAFT_129453"/>
<organism evidence="1 2">
    <name type="scientific">Neurospora tetrasperma (strain FGSC 2508 / ATCC MYA-4615 / P0657)</name>
    <dbReference type="NCBI Taxonomy" id="510951"/>
    <lineage>
        <taxon>Eukaryota</taxon>
        <taxon>Fungi</taxon>
        <taxon>Dikarya</taxon>
        <taxon>Ascomycota</taxon>
        <taxon>Pezizomycotina</taxon>
        <taxon>Sordariomycetes</taxon>
        <taxon>Sordariomycetidae</taxon>
        <taxon>Sordariales</taxon>
        <taxon>Sordariaceae</taxon>
        <taxon>Neurospora</taxon>
    </lineage>
</organism>
<dbReference type="OrthoDB" id="4589608at2759"/>
<protein>
    <submittedName>
        <fullName evidence="1">Uncharacterized protein</fullName>
    </submittedName>
</protein>
<dbReference type="GeneID" id="20825320"/>
<dbReference type="RefSeq" id="XP_009850634.1">
    <property type="nucleotide sequence ID" value="XM_009852332.1"/>
</dbReference>
<dbReference type="EMBL" id="GL891304">
    <property type="protein sequence ID" value="EGO57527.1"/>
    <property type="molecule type" value="Genomic_DNA"/>
</dbReference>
<evidence type="ECO:0000313" key="2">
    <source>
        <dbReference type="Proteomes" id="UP000008065"/>
    </source>
</evidence>
<name>F8ML52_NEUT8</name>
<proteinExistence type="predicted"/>
<keyword evidence="2" id="KW-1185">Reference proteome</keyword>
<reference evidence="2" key="1">
    <citation type="journal article" date="2011" name="Genetics">
        <title>Massive changes in genome architecture accompany the transition to self-fertility in the filamentous fungus Neurospora tetrasperma.</title>
        <authorList>
            <person name="Ellison C.E."/>
            <person name="Stajich J.E."/>
            <person name="Jacobson D.J."/>
            <person name="Natvig D.O."/>
            <person name="Lapidus A."/>
            <person name="Foster B."/>
            <person name="Aerts A."/>
            <person name="Riley R."/>
            <person name="Lindquist E.A."/>
            <person name="Grigoriev I.V."/>
            <person name="Taylor J.W."/>
        </authorList>
    </citation>
    <scope>NUCLEOTIDE SEQUENCE [LARGE SCALE GENOMIC DNA]</scope>
    <source>
        <strain evidence="2">FGSC 2508 / P0657</strain>
    </source>
</reference>
<accession>F8ML52</accession>
<dbReference type="Proteomes" id="UP000008065">
    <property type="component" value="Unassembled WGS sequence"/>
</dbReference>
<dbReference type="AlphaFoldDB" id="F8ML52"/>
<dbReference type="HOGENOM" id="CLU_1058034_0_0_1"/>
<gene>
    <name evidence="1" type="ORF">NEUTE1DRAFT_129453</name>
</gene>
<sequence>MSSEAKPPILAAPLEIRFEIYRHVWMIPDSDLPRLLEACRQQSGRVHLYPEIYYFRHQVELLNALVSICRQIRDEVLSEYFHQTQVGVSNWRDHNPMLKEVLLLPLDMQHIQSSLLFVSYTQHVSLFWTAGESDLMTRALDWLLQLKQLKTLELIINWPSRHVESALNEILDSSLFERLTTLRNLEKIVVKLYGDSLEETPEIRRIEDILSKSVREDLRQVYCTPMKRVPRFFSHSLKDT</sequence>